<name>A0A7D9HD90_PARCT</name>
<dbReference type="Proteomes" id="UP001152795">
    <property type="component" value="Unassembled WGS sequence"/>
</dbReference>
<feature type="region of interest" description="Disordered" evidence="1">
    <location>
        <begin position="1"/>
        <end position="25"/>
    </location>
</feature>
<dbReference type="InterPro" id="IPR043502">
    <property type="entry name" value="DNA/RNA_pol_sf"/>
</dbReference>
<evidence type="ECO:0000313" key="3">
    <source>
        <dbReference type="Proteomes" id="UP001152795"/>
    </source>
</evidence>
<feature type="region of interest" description="Disordered" evidence="1">
    <location>
        <begin position="58"/>
        <end position="86"/>
    </location>
</feature>
<reference evidence="2" key="1">
    <citation type="submission" date="2020-04" db="EMBL/GenBank/DDBJ databases">
        <authorList>
            <person name="Alioto T."/>
            <person name="Alioto T."/>
            <person name="Gomez Garrido J."/>
        </authorList>
    </citation>
    <scope>NUCLEOTIDE SEQUENCE</scope>
    <source>
        <strain evidence="2">A484AB</strain>
    </source>
</reference>
<organism evidence="2 3">
    <name type="scientific">Paramuricea clavata</name>
    <name type="common">Red gorgonian</name>
    <name type="synonym">Violescent sea-whip</name>
    <dbReference type="NCBI Taxonomy" id="317549"/>
    <lineage>
        <taxon>Eukaryota</taxon>
        <taxon>Metazoa</taxon>
        <taxon>Cnidaria</taxon>
        <taxon>Anthozoa</taxon>
        <taxon>Octocorallia</taxon>
        <taxon>Malacalcyonacea</taxon>
        <taxon>Plexauridae</taxon>
        <taxon>Paramuricea</taxon>
    </lineage>
</organism>
<evidence type="ECO:0000256" key="1">
    <source>
        <dbReference type="SAM" id="MobiDB-lite"/>
    </source>
</evidence>
<dbReference type="PANTHER" id="PTHR37984:SF11">
    <property type="entry name" value="INTEGRASE CATALYTIC DOMAIN-CONTAINING PROTEIN"/>
    <property type="match status" value="1"/>
</dbReference>
<dbReference type="Gene3D" id="3.10.10.10">
    <property type="entry name" value="HIV Type 1 Reverse Transcriptase, subunit A, domain 1"/>
    <property type="match status" value="1"/>
</dbReference>
<dbReference type="PANTHER" id="PTHR37984">
    <property type="entry name" value="PROTEIN CBG26694"/>
    <property type="match status" value="1"/>
</dbReference>
<dbReference type="OrthoDB" id="10060843at2759"/>
<dbReference type="InterPro" id="IPR050951">
    <property type="entry name" value="Retrovirus_Pol_polyprotein"/>
</dbReference>
<proteinExistence type="predicted"/>
<comment type="caution">
    <text evidence="2">The sequence shown here is derived from an EMBL/GenBank/DDBJ whole genome shotgun (WGS) entry which is preliminary data.</text>
</comment>
<feature type="compositionally biased region" description="Polar residues" evidence="1">
    <location>
        <begin position="58"/>
        <end position="67"/>
    </location>
</feature>
<protein>
    <submittedName>
        <fullName evidence="2">Uncharacterized protein</fullName>
    </submittedName>
</protein>
<dbReference type="InterPro" id="IPR043128">
    <property type="entry name" value="Rev_trsase/Diguanyl_cyclase"/>
</dbReference>
<evidence type="ECO:0000313" key="2">
    <source>
        <dbReference type="EMBL" id="CAB3977848.1"/>
    </source>
</evidence>
<keyword evidence="3" id="KW-1185">Reference proteome</keyword>
<dbReference type="AlphaFoldDB" id="A0A7D9HD90"/>
<dbReference type="Gene3D" id="3.30.70.270">
    <property type="match status" value="1"/>
</dbReference>
<dbReference type="SUPFAM" id="SSF56672">
    <property type="entry name" value="DNA/RNA polymerases"/>
    <property type="match status" value="1"/>
</dbReference>
<gene>
    <name evidence="2" type="ORF">PACLA_8A029483</name>
</gene>
<dbReference type="EMBL" id="CACRXK020000075">
    <property type="protein sequence ID" value="CAB3977848.1"/>
    <property type="molecule type" value="Genomic_DNA"/>
</dbReference>
<feature type="compositionally biased region" description="Basic and acidic residues" evidence="1">
    <location>
        <begin position="10"/>
        <end position="25"/>
    </location>
</feature>
<accession>A0A7D9HD90</accession>
<sequence length="246" mass="27953">MENPSILKQQSKDSREREHSKEREWEERIKTASLETRNALTVVDRGHIQMSLVNQVKSKAGTTSKATEASAGAVPARSEQSKPATPLKRMLGELVASNKVEAELSRLEEAGIIETVDSATDWISPIVIAPKKDSNEIRMCVDMVEPNWAIKRTWHVIPTVKELRHDLNGAKIFSKLDLTNDFHQLELELELDEESKSITTFSTLTEILLSIKFWDKFSSRDFPRGVKKEIGWDSWRLLDRTGLIKS</sequence>